<feature type="region of interest" description="Disordered" evidence="1">
    <location>
        <begin position="324"/>
        <end position="371"/>
    </location>
</feature>
<name>A0A812CT32_ACAPH</name>
<feature type="region of interest" description="Disordered" evidence="1">
    <location>
        <begin position="132"/>
        <end position="198"/>
    </location>
</feature>
<feature type="region of interest" description="Disordered" evidence="1">
    <location>
        <begin position="215"/>
        <end position="235"/>
    </location>
</feature>
<comment type="caution">
    <text evidence="2">The sequence shown here is derived from an EMBL/GenBank/DDBJ whole genome shotgun (WGS) entry which is preliminary data.</text>
</comment>
<gene>
    <name evidence="2" type="ORF">SPHA_39652</name>
</gene>
<feature type="compositionally biased region" description="Low complexity" evidence="1">
    <location>
        <begin position="324"/>
        <end position="339"/>
    </location>
</feature>
<dbReference type="OrthoDB" id="7118285at2759"/>
<dbReference type="EMBL" id="CAHIKZ030001857">
    <property type="protein sequence ID" value="CAE1275772.1"/>
    <property type="molecule type" value="Genomic_DNA"/>
</dbReference>
<keyword evidence="3" id="KW-1185">Reference proteome</keyword>
<protein>
    <submittedName>
        <fullName evidence="2">Uncharacterized protein</fullName>
    </submittedName>
</protein>
<accession>A0A812CT32</accession>
<evidence type="ECO:0000313" key="2">
    <source>
        <dbReference type="EMBL" id="CAE1275772.1"/>
    </source>
</evidence>
<dbReference type="AlphaFoldDB" id="A0A812CT32"/>
<evidence type="ECO:0000313" key="3">
    <source>
        <dbReference type="Proteomes" id="UP000597762"/>
    </source>
</evidence>
<dbReference type="Proteomes" id="UP000597762">
    <property type="component" value="Unassembled WGS sequence"/>
</dbReference>
<feature type="compositionally biased region" description="Basic and acidic residues" evidence="1">
    <location>
        <begin position="362"/>
        <end position="371"/>
    </location>
</feature>
<sequence length="371" mass="40138">MRPTSLRWHLGNALGRPSGRTGQSVTGWWAEWCDAHERINEIPTVPTYYLAKPQPRERAWNDQRGKKTLLSFPLHRRETRLCRRRKHGSRCGCGDGGLRLGGFASRRSLSASHFRFLLCRAGPTPSSVGRRFVRPGFSRPSPRPASFGVVEPEIPPLPSLPRSPGEKGDGSLGGPLASAKGAGSPPPDWGPRSTLSRGPCRAWSLTRAVRLSNGNAGVPRRAQRGRKPREAKGQKLARSRFSVRIRTAKAWPIDPFRAESSVPPRGVRKVTTGITGFWRPSVRTGTATGAVTVLRKASLFVPLGPAVADVVVARGGRVRRWRSSSATSAAVASHAATSVNGPPDLTSATGGILPSPSYFEPPVERETRGRS</sequence>
<proteinExistence type="predicted"/>
<reference evidence="2" key="1">
    <citation type="submission" date="2021-01" db="EMBL/GenBank/DDBJ databases">
        <authorList>
            <person name="Li R."/>
            <person name="Bekaert M."/>
        </authorList>
    </citation>
    <scope>NUCLEOTIDE SEQUENCE</scope>
    <source>
        <strain evidence="2">Farmed</strain>
    </source>
</reference>
<evidence type="ECO:0000256" key="1">
    <source>
        <dbReference type="SAM" id="MobiDB-lite"/>
    </source>
</evidence>
<organism evidence="2 3">
    <name type="scientific">Acanthosepion pharaonis</name>
    <name type="common">Pharaoh cuttlefish</name>
    <name type="synonym">Sepia pharaonis</name>
    <dbReference type="NCBI Taxonomy" id="158019"/>
    <lineage>
        <taxon>Eukaryota</taxon>
        <taxon>Metazoa</taxon>
        <taxon>Spiralia</taxon>
        <taxon>Lophotrochozoa</taxon>
        <taxon>Mollusca</taxon>
        <taxon>Cephalopoda</taxon>
        <taxon>Coleoidea</taxon>
        <taxon>Decapodiformes</taxon>
        <taxon>Sepiida</taxon>
        <taxon>Sepiina</taxon>
        <taxon>Sepiidae</taxon>
        <taxon>Acanthosepion</taxon>
    </lineage>
</organism>